<organism evidence="1 2">
    <name type="scientific">Mesorhizobium australafricanum</name>
    <dbReference type="NCBI Taxonomy" id="3072311"/>
    <lineage>
        <taxon>Bacteria</taxon>
        <taxon>Pseudomonadati</taxon>
        <taxon>Pseudomonadota</taxon>
        <taxon>Alphaproteobacteria</taxon>
        <taxon>Hyphomicrobiales</taxon>
        <taxon>Phyllobacteriaceae</taxon>
        <taxon>Mesorhizobium</taxon>
    </lineage>
</organism>
<comment type="caution">
    <text evidence="1">The sequence shown here is derived from an EMBL/GenBank/DDBJ whole genome shotgun (WGS) entry which is preliminary data.</text>
</comment>
<proteinExistence type="predicted"/>
<dbReference type="RefSeq" id="WP_320217476.1">
    <property type="nucleotide sequence ID" value="NZ_JAVIIS010000065.1"/>
</dbReference>
<reference evidence="1 2" key="1">
    <citation type="submission" date="2023-08" db="EMBL/GenBank/DDBJ databases">
        <title>Implementing the SeqCode for naming new Mesorhizobium species isolated from Vachellia karroo root nodules.</title>
        <authorList>
            <person name="Van Lill M."/>
        </authorList>
    </citation>
    <scope>NUCLEOTIDE SEQUENCE [LARGE SCALE GENOMIC DNA]</scope>
    <source>
        <strain evidence="1 2">VK3E</strain>
    </source>
</reference>
<evidence type="ECO:0000313" key="1">
    <source>
        <dbReference type="EMBL" id="MDX8443490.1"/>
    </source>
</evidence>
<name>A0ABU4X574_9HYPH</name>
<accession>A0ABU4X574</accession>
<protein>
    <submittedName>
        <fullName evidence="1">Uncharacterized protein</fullName>
    </submittedName>
</protein>
<dbReference type="Proteomes" id="UP001272097">
    <property type="component" value="Unassembled WGS sequence"/>
</dbReference>
<keyword evidence="2" id="KW-1185">Reference proteome</keyword>
<dbReference type="EMBL" id="JAVIIS010000065">
    <property type="protein sequence ID" value="MDX8443490.1"/>
    <property type="molecule type" value="Genomic_DNA"/>
</dbReference>
<evidence type="ECO:0000313" key="2">
    <source>
        <dbReference type="Proteomes" id="UP001272097"/>
    </source>
</evidence>
<gene>
    <name evidence="1" type="ORF">RFM51_28375</name>
</gene>
<sequence length="66" mass="7037">MARTKGVSAAFIKELMRRAAQTSIMQGDGEAVTSRDLAEALDDMLFTGGRLNVRLLGGATEETSGY</sequence>